<dbReference type="Proteomes" id="UP000637906">
    <property type="component" value="Unassembled WGS sequence"/>
</dbReference>
<gene>
    <name evidence="1" type="ORF">sL5_03520</name>
</gene>
<dbReference type="EMBL" id="BNGU01000010">
    <property type="protein sequence ID" value="GHM59359.1"/>
    <property type="molecule type" value="Genomic_DNA"/>
</dbReference>
<protein>
    <submittedName>
        <fullName evidence="1">Uncharacterized protein</fullName>
    </submittedName>
</protein>
<accession>A0A8J3MLX2</accession>
<keyword evidence="2" id="KW-1185">Reference proteome</keyword>
<organism evidence="1 2">
    <name type="scientific">Candidatus Mesenet longicola</name>
    <dbReference type="NCBI Taxonomy" id="1892558"/>
    <lineage>
        <taxon>Bacteria</taxon>
        <taxon>Pseudomonadati</taxon>
        <taxon>Pseudomonadota</taxon>
        <taxon>Alphaproteobacteria</taxon>
        <taxon>Rickettsiales</taxon>
        <taxon>Anaplasmataceae</taxon>
        <taxon>Candidatus Mesenet</taxon>
    </lineage>
</organism>
<reference evidence="1 2" key="1">
    <citation type="journal article" date="2021" name="Microb. Ecol.">
        <title>Candidatus Mesenet longicola: Novel Endosymbionts of Brontispa longissima that Induce Cytoplasmic Incompatibility.</title>
        <authorList>
            <person name="Takano S."/>
            <person name="Gotoh Y."/>
            <person name="Hayashi T."/>
        </authorList>
    </citation>
    <scope>NUCLEOTIDE SEQUENCE [LARGE SCALE GENOMIC DNA]</scope>
    <source>
        <strain evidence="1">L5</strain>
    </source>
</reference>
<evidence type="ECO:0000313" key="1">
    <source>
        <dbReference type="EMBL" id="GHM59359.1"/>
    </source>
</evidence>
<name>A0A8J3MLX2_9RICK</name>
<evidence type="ECO:0000313" key="2">
    <source>
        <dbReference type="Proteomes" id="UP000637906"/>
    </source>
</evidence>
<comment type="caution">
    <text evidence="1">The sequence shown here is derived from an EMBL/GenBank/DDBJ whole genome shotgun (WGS) entry which is preliminary data.</text>
</comment>
<sequence length="310" mass="35700">MIRSKYLKSQKLKKNYVTILKNEFLELQKYKLKHELKVIRDGDYEREYAFNSHYAQNLAEHFKMVKNLIFDGIKHKIIDSDIYDLMLSEHCLFAEILEDSELKDVCIAAVKNAPYNLLTYQTEEAEVSSAIYREGIIGNIFTYAPELISNFLEIISHSSKDDIFISKTYVSDIEEDFKDSMEEAIKNYCTININGDYDIEPYYLLPIKDSPGFKEFKQYFKDIYNAINSNDLDKVKSSLEQIKTNIFKYEVDINNVVQALCCLAEEAKSAQNIVHAISDAQAEITFSTYLESTNVSSGTSKMPNLNGSSR</sequence>
<dbReference type="AlphaFoldDB" id="A0A8J3MLX2"/>
<proteinExistence type="predicted"/>